<dbReference type="PANTHER" id="PTHR46766:SF1">
    <property type="entry name" value="GLUTAMINE-RICH PROTEIN 2"/>
    <property type="match status" value="1"/>
</dbReference>
<dbReference type="InterPro" id="IPR022171">
    <property type="entry name" value="PPE_C"/>
</dbReference>
<feature type="domain" description="PPE family C-terminal" evidence="3">
    <location>
        <begin position="297"/>
        <end position="376"/>
    </location>
</feature>
<dbReference type="Pfam" id="PF12484">
    <property type="entry name" value="PPE-SVP"/>
    <property type="match status" value="1"/>
</dbReference>
<evidence type="ECO:0000256" key="1">
    <source>
        <dbReference type="ARBA" id="ARBA00010652"/>
    </source>
</evidence>
<dbReference type="PANTHER" id="PTHR46766">
    <property type="entry name" value="GLUTAMINE-RICH PROTEIN 2"/>
    <property type="match status" value="1"/>
</dbReference>
<dbReference type="SUPFAM" id="SSF140459">
    <property type="entry name" value="PE/PPE dimer-like"/>
    <property type="match status" value="1"/>
</dbReference>
<gene>
    <name evidence="4" type="ORF">A5672_20260</name>
</gene>
<dbReference type="Gene3D" id="1.20.1260.20">
    <property type="entry name" value="PPE superfamily"/>
    <property type="match status" value="1"/>
</dbReference>
<dbReference type="FunFam" id="1.20.1260.20:FF:000001">
    <property type="entry name" value="PPE family protein PPE41"/>
    <property type="match status" value="1"/>
</dbReference>
<comment type="caution">
    <text evidence="4">The sequence shown here is derived from an EMBL/GenBank/DDBJ whole genome shotgun (WGS) entry which is preliminary data.</text>
</comment>
<evidence type="ECO:0000313" key="5">
    <source>
        <dbReference type="Proteomes" id="UP000092086"/>
    </source>
</evidence>
<dbReference type="EMBL" id="LZIT01000187">
    <property type="protein sequence ID" value="OBG36386.1"/>
    <property type="molecule type" value="Genomic_DNA"/>
</dbReference>
<sequence length="380" mass="38177">MDYAFFPPELISARIYSGPGSGSLLAAAGSWDSLSAELGTTAETYDSVLTSLSYLHWHGPASASMMAAAAPYVEWLTTTAQQTRQTAMQARAAAAAFDQAFAMTVPPPVIAANRAQLMALIATNFFGQNTAAIAATEAAYAEMWAQDALAMNTYATSSAAATRLTSFVSPRQTTDGASAQNAAATQAATDPLSDLYSTLWQWTSQLRNGLGNLLDLSPIPLTPNGINILDSIQAVNTGLQGTGTMAGIPGALTGAQANLAYLSGFAGPSPALGPMGLGNLGGATPASGLAGLQNAVTASVGRGNAIGPMSVPASWSAPSTGRVAALQPAGLTTFGGADEAAGSGYPGVPGMPAGTAARASGVLPRYGTRLTVMTRPPAGG</sequence>
<dbReference type="InterPro" id="IPR038332">
    <property type="entry name" value="PPE_sf"/>
</dbReference>
<evidence type="ECO:0008006" key="6">
    <source>
        <dbReference type="Google" id="ProtNLM"/>
    </source>
</evidence>
<dbReference type="RefSeq" id="WP_068211003.1">
    <property type="nucleotide sequence ID" value="NZ_LZIT01000187.1"/>
</dbReference>
<proteinExistence type="inferred from homology"/>
<protein>
    <recommendedName>
        <fullName evidence="6">PPE family protein</fullName>
    </recommendedName>
</protein>
<name>A0ABD6NYP4_9MYCO</name>
<feature type="domain" description="PPE" evidence="2">
    <location>
        <begin position="2"/>
        <end position="165"/>
    </location>
</feature>
<evidence type="ECO:0000313" key="4">
    <source>
        <dbReference type="EMBL" id="OBG36386.1"/>
    </source>
</evidence>
<reference evidence="4 5" key="1">
    <citation type="submission" date="2016-06" db="EMBL/GenBank/DDBJ databases">
        <authorList>
            <person name="Sutton G."/>
            <person name="Brinkac L."/>
            <person name="Sanka R."/>
            <person name="Adams M."/>
            <person name="Lau E."/>
            <person name="Sam S."/>
            <person name="Sreng N."/>
            <person name="Him V."/>
            <person name="Kerleguer A."/>
            <person name="Cheng S."/>
        </authorList>
    </citation>
    <scope>NUCLEOTIDE SEQUENCE [LARGE SCALE GENOMIC DNA]</scope>
    <source>
        <strain evidence="4 5">E2978</strain>
    </source>
</reference>
<comment type="similarity">
    <text evidence="1">Belongs to the mycobacterial PPE family.</text>
</comment>
<evidence type="ECO:0000259" key="2">
    <source>
        <dbReference type="Pfam" id="PF00823"/>
    </source>
</evidence>
<dbReference type="InterPro" id="IPR000030">
    <property type="entry name" value="PPE_dom"/>
</dbReference>
<dbReference type="Pfam" id="PF00823">
    <property type="entry name" value="PPE"/>
    <property type="match status" value="1"/>
</dbReference>
<dbReference type="Proteomes" id="UP000092086">
    <property type="component" value="Unassembled WGS sequence"/>
</dbReference>
<evidence type="ECO:0000259" key="3">
    <source>
        <dbReference type="Pfam" id="PF12484"/>
    </source>
</evidence>
<accession>A0ABD6NYP4</accession>
<dbReference type="AlphaFoldDB" id="A0ABD6NYP4"/>
<organism evidence="4 5">
    <name type="scientific">Mycobacterium alsense</name>
    <dbReference type="NCBI Taxonomy" id="324058"/>
    <lineage>
        <taxon>Bacteria</taxon>
        <taxon>Bacillati</taxon>
        <taxon>Actinomycetota</taxon>
        <taxon>Actinomycetes</taxon>
        <taxon>Mycobacteriales</taxon>
        <taxon>Mycobacteriaceae</taxon>
        <taxon>Mycobacterium</taxon>
    </lineage>
</organism>